<dbReference type="KEGG" id="epa:110246314"/>
<evidence type="ECO:0000256" key="9">
    <source>
        <dbReference type="SAM" id="Phobius"/>
    </source>
</evidence>
<keyword evidence="7" id="KW-1015">Disulfide bond</keyword>
<dbReference type="Pfam" id="PF00014">
    <property type="entry name" value="Kunitz_BPTI"/>
    <property type="match status" value="2"/>
</dbReference>
<dbReference type="InterPro" id="IPR002223">
    <property type="entry name" value="Kunitz_BPTI"/>
</dbReference>
<dbReference type="GO" id="GO:0005615">
    <property type="term" value="C:extracellular space"/>
    <property type="evidence" value="ECO:0007669"/>
    <property type="project" value="TreeGrafter"/>
</dbReference>
<dbReference type="InterPro" id="IPR020901">
    <property type="entry name" value="Prtase_inh_Kunz-CS"/>
</dbReference>
<dbReference type="Gene3D" id="4.10.410.10">
    <property type="entry name" value="Pancreatic trypsin inhibitor Kunitz domain"/>
    <property type="match status" value="2"/>
</dbReference>
<sequence>MRKLRSYNAQSGNCEFFYYTGCGGNENNFTSMEECKKWCSHTSILSHSKANWSNWYTMQKYDGMSVKTIVFIGVIVSAFVLLLGFSLSRGSGPSNKDCLLPKVVGPCRAAIPRYYYNSQSGKCETFTYGGCDGNKNNFATMEKCKAACHPA</sequence>
<keyword evidence="8" id="KW-0166">Nematocyst</keyword>
<keyword evidence="9" id="KW-0472">Membrane</keyword>
<dbReference type="OrthoDB" id="5978062at2759"/>
<organism evidence="11 12">
    <name type="scientific">Exaiptasia diaphana</name>
    <name type="common">Tropical sea anemone</name>
    <name type="synonym">Aiptasia pulchella</name>
    <dbReference type="NCBI Taxonomy" id="2652724"/>
    <lineage>
        <taxon>Eukaryota</taxon>
        <taxon>Metazoa</taxon>
        <taxon>Cnidaria</taxon>
        <taxon>Anthozoa</taxon>
        <taxon>Hexacorallia</taxon>
        <taxon>Actiniaria</taxon>
        <taxon>Aiptasiidae</taxon>
        <taxon>Exaiptasia</taxon>
    </lineage>
</organism>
<dbReference type="InterPro" id="IPR036880">
    <property type="entry name" value="Kunitz_BPTI_sf"/>
</dbReference>
<keyword evidence="12" id="KW-1185">Reference proteome</keyword>
<keyword evidence="6" id="KW-0722">Serine protease inhibitor</keyword>
<dbReference type="SMART" id="SM00131">
    <property type="entry name" value="KU"/>
    <property type="match status" value="2"/>
</dbReference>
<dbReference type="PANTHER" id="PTHR10083">
    <property type="entry name" value="KUNITZ-TYPE PROTEASE INHIBITOR-RELATED"/>
    <property type="match status" value="1"/>
</dbReference>
<proteinExistence type="inferred from homology"/>
<evidence type="ECO:0000256" key="8">
    <source>
        <dbReference type="ARBA" id="ARBA00023331"/>
    </source>
</evidence>
<evidence type="ECO:0000256" key="1">
    <source>
        <dbReference type="ARBA" id="ARBA00004532"/>
    </source>
</evidence>
<evidence type="ECO:0000256" key="2">
    <source>
        <dbReference type="ARBA" id="ARBA00004613"/>
    </source>
</evidence>
<dbReference type="PANTHER" id="PTHR10083:SF374">
    <property type="entry name" value="BPTI_KUNITZ INHIBITOR DOMAIN-CONTAINING PROTEIN"/>
    <property type="match status" value="1"/>
</dbReference>
<feature type="domain" description="BPTI/Kunitz inhibitor" evidence="10">
    <location>
        <begin position="98"/>
        <end position="148"/>
    </location>
</feature>
<evidence type="ECO:0000256" key="4">
    <source>
        <dbReference type="ARBA" id="ARBA00022525"/>
    </source>
</evidence>
<dbReference type="RefSeq" id="XP_028517039.1">
    <property type="nucleotide sequence ID" value="XM_028661238.1"/>
</dbReference>
<dbReference type="PROSITE" id="PS00280">
    <property type="entry name" value="BPTI_KUNITZ_1"/>
    <property type="match status" value="2"/>
</dbReference>
<reference evidence="11" key="1">
    <citation type="submission" date="2022-11" db="UniProtKB">
        <authorList>
            <consortium name="EnsemblMetazoa"/>
        </authorList>
    </citation>
    <scope>IDENTIFICATION</scope>
</reference>
<dbReference type="EnsemblMetazoa" id="XM_028661238.1">
    <property type="protein sequence ID" value="XP_028517039.1"/>
    <property type="gene ID" value="LOC110246314"/>
</dbReference>
<comment type="similarity">
    <text evidence="3">Belongs to the venom Kunitz-type family. Sea anemone type 2 potassium channel toxin subfamily.</text>
</comment>
<evidence type="ECO:0000313" key="11">
    <source>
        <dbReference type="EnsemblMetazoa" id="XP_028517039.1"/>
    </source>
</evidence>
<feature type="domain" description="BPTI/Kunitz inhibitor" evidence="10">
    <location>
        <begin position="7"/>
        <end position="39"/>
    </location>
</feature>
<evidence type="ECO:0000259" key="10">
    <source>
        <dbReference type="PROSITE" id="PS50279"/>
    </source>
</evidence>
<dbReference type="GO" id="GO:0042151">
    <property type="term" value="C:nematocyst"/>
    <property type="evidence" value="ECO:0007669"/>
    <property type="project" value="UniProtKB-SubCell"/>
</dbReference>
<dbReference type="GeneID" id="110246314"/>
<dbReference type="PROSITE" id="PS50279">
    <property type="entry name" value="BPTI_KUNITZ_2"/>
    <property type="match status" value="2"/>
</dbReference>
<keyword evidence="9" id="KW-1133">Transmembrane helix</keyword>
<evidence type="ECO:0000256" key="7">
    <source>
        <dbReference type="ARBA" id="ARBA00023157"/>
    </source>
</evidence>
<dbReference type="GO" id="GO:0008200">
    <property type="term" value="F:ion channel inhibitor activity"/>
    <property type="evidence" value="ECO:0007669"/>
    <property type="project" value="UniProtKB-ARBA"/>
</dbReference>
<dbReference type="InterPro" id="IPR050098">
    <property type="entry name" value="TFPI/VKTCI-like"/>
</dbReference>
<dbReference type="FunFam" id="4.10.410.10:FF:000021">
    <property type="entry name" value="Serine protease inhibitor, putative"/>
    <property type="match status" value="1"/>
</dbReference>
<dbReference type="PRINTS" id="PR00759">
    <property type="entry name" value="BASICPTASE"/>
</dbReference>
<keyword evidence="4" id="KW-0964">Secreted</keyword>
<comment type="subcellular location">
    <subcellularLocation>
        <location evidence="1">Nematocyst</location>
    </subcellularLocation>
    <subcellularLocation>
        <location evidence="2">Secreted</location>
    </subcellularLocation>
</comment>
<name>A0A913YPG5_EXADI</name>
<dbReference type="SUPFAM" id="SSF57362">
    <property type="entry name" value="BPTI-like"/>
    <property type="match status" value="2"/>
</dbReference>
<protein>
    <recommendedName>
        <fullName evidence="10">BPTI/Kunitz inhibitor domain-containing protein</fullName>
    </recommendedName>
</protein>
<dbReference type="Proteomes" id="UP000887567">
    <property type="component" value="Unplaced"/>
</dbReference>
<keyword evidence="5" id="KW-0646">Protease inhibitor</keyword>
<dbReference type="GO" id="GO:0004867">
    <property type="term" value="F:serine-type endopeptidase inhibitor activity"/>
    <property type="evidence" value="ECO:0007669"/>
    <property type="project" value="UniProtKB-KW"/>
</dbReference>
<dbReference type="OMA" id="MEECKKW"/>
<keyword evidence="9" id="KW-0812">Transmembrane</keyword>
<evidence type="ECO:0000256" key="3">
    <source>
        <dbReference type="ARBA" id="ARBA00007226"/>
    </source>
</evidence>
<dbReference type="CDD" id="cd00109">
    <property type="entry name" value="Kunitz-type"/>
    <property type="match status" value="1"/>
</dbReference>
<dbReference type="AlphaFoldDB" id="A0A913YPG5"/>
<evidence type="ECO:0000256" key="6">
    <source>
        <dbReference type="ARBA" id="ARBA00022900"/>
    </source>
</evidence>
<evidence type="ECO:0000313" key="12">
    <source>
        <dbReference type="Proteomes" id="UP000887567"/>
    </source>
</evidence>
<feature type="transmembrane region" description="Helical" evidence="9">
    <location>
        <begin position="68"/>
        <end position="87"/>
    </location>
</feature>
<evidence type="ECO:0000256" key="5">
    <source>
        <dbReference type="ARBA" id="ARBA00022690"/>
    </source>
</evidence>
<accession>A0A913YPG5</accession>